<evidence type="ECO:0000313" key="3">
    <source>
        <dbReference type="Proteomes" id="UP000322234"/>
    </source>
</evidence>
<sequence length="89" mass="9837">MKVQLQLPEGERKAASRLDNCKDTGATRAETEGGEQRKEKLEEKDGPLTSVPWAMGKTPETPGVNWHIGNPQGHHCQGWLSQLCQENVS</sequence>
<evidence type="ECO:0000313" key="2">
    <source>
        <dbReference type="EMBL" id="MXQ81481.1"/>
    </source>
</evidence>
<feature type="compositionally biased region" description="Basic and acidic residues" evidence="1">
    <location>
        <begin position="29"/>
        <end position="46"/>
    </location>
</feature>
<dbReference type="EMBL" id="VBQZ03000007">
    <property type="protein sequence ID" value="MXQ81481.1"/>
    <property type="molecule type" value="Genomic_DNA"/>
</dbReference>
<gene>
    <name evidence="2" type="ORF">E5288_WYG005902</name>
</gene>
<proteinExistence type="predicted"/>
<dbReference type="Proteomes" id="UP000322234">
    <property type="component" value="Unassembled WGS sequence"/>
</dbReference>
<reference evidence="2" key="1">
    <citation type="submission" date="2019-10" db="EMBL/GenBank/DDBJ databases">
        <title>The sequence and de novo assembly of the wild yak genome.</title>
        <authorList>
            <person name="Liu Y."/>
        </authorList>
    </citation>
    <scope>NUCLEOTIDE SEQUENCE [LARGE SCALE GENOMIC DNA]</scope>
    <source>
        <strain evidence="2">WY2019</strain>
    </source>
</reference>
<keyword evidence="3" id="KW-1185">Reference proteome</keyword>
<dbReference type="AlphaFoldDB" id="A0A6B0QXQ9"/>
<name>A0A6B0QXQ9_9CETA</name>
<protein>
    <submittedName>
        <fullName evidence="2">Uncharacterized protein</fullName>
    </submittedName>
</protein>
<accession>A0A6B0QXQ9</accession>
<feature type="region of interest" description="Disordered" evidence="1">
    <location>
        <begin position="1"/>
        <end position="64"/>
    </location>
</feature>
<comment type="caution">
    <text evidence="2">The sequence shown here is derived from an EMBL/GenBank/DDBJ whole genome shotgun (WGS) entry which is preliminary data.</text>
</comment>
<evidence type="ECO:0000256" key="1">
    <source>
        <dbReference type="SAM" id="MobiDB-lite"/>
    </source>
</evidence>
<organism evidence="2 3">
    <name type="scientific">Bos mutus</name>
    <name type="common">wild yak</name>
    <dbReference type="NCBI Taxonomy" id="72004"/>
    <lineage>
        <taxon>Eukaryota</taxon>
        <taxon>Metazoa</taxon>
        <taxon>Chordata</taxon>
        <taxon>Craniata</taxon>
        <taxon>Vertebrata</taxon>
        <taxon>Euteleostomi</taxon>
        <taxon>Mammalia</taxon>
        <taxon>Eutheria</taxon>
        <taxon>Laurasiatheria</taxon>
        <taxon>Artiodactyla</taxon>
        <taxon>Ruminantia</taxon>
        <taxon>Pecora</taxon>
        <taxon>Bovidae</taxon>
        <taxon>Bovinae</taxon>
        <taxon>Bos</taxon>
    </lineage>
</organism>
<feature type="compositionally biased region" description="Basic and acidic residues" evidence="1">
    <location>
        <begin position="9"/>
        <end position="22"/>
    </location>
</feature>